<dbReference type="RefSeq" id="WP_153249860.1">
    <property type="nucleotide sequence ID" value="NZ_CP044205.1"/>
</dbReference>
<organism evidence="2 3">
    <name type="scientific">Candidatus Methylospira mobilis</name>
    <dbReference type="NCBI Taxonomy" id="1808979"/>
    <lineage>
        <taxon>Bacteria</taxon>
        <taxon>Pseudomonadati</taxon>
        <taxon>Pseudomonadota</taxon>
        <taxon>Gammaproteobacteria</taxon>
        <taxon>Methylococcales</taxon>
        <taxon>Methylococcaceae</taxon>
        <taxon>Candidatus Methylospira</taxon>
    </lineage>
</organism>
<dbReference type="Proteomes" id="UP000325755">
    <property type="component" value="Chromosome"/>
</dbReference>
<feature type="chain" id="PRO_5024830100" evidence="1">
    <location>
        <begin position="30"/>
        <end position="118"/>
    </location>
</feature>
<reference evidence="2 3" key="1">
    <citation type="submission" date="2019-09" db="EMBL/GenBank/DDBJ databases">
        <title>Ecophysiology of the spiral-shaped methanotroph Methylospira mobilis as revealed by the complete genome sequence.</title>
        <authorList>
            <person name="Oshkin I.Y."/>
            <person name="Dedysh S.N."/>
            <person name="Miroshnikov K."/>
            <person name="Danilova O.V."/>
            <person name="Hakobyan A."/>
            <person name="Liesack W."/>
        </authorList>
    </citation>
    <scope>NUCLEOTIDE SEQUENCE [LARGE SCALE GENOMIC DNA]</scope>
    <source>
        <strain evidence="2 3">Shm1</strain>
    </source>
</reference>
<evidence type="ECO:0000256" key="1">
    <source>
        <dbReference type="SAM" id="SignalP"/>
    </source>
</evidence>
<keyword evidence="1" id="KW-0732">Signal</keyword>
<dbReference type="InParanoid" id="A0A5Q0BJA0"/>
<accession>A0A5Q0BJA0</accession>
<keyword evidence="3" id="KW-1185">Reference proteome</keyword>
<evidence type="ECO:0000313" key="3">
    <source>
        <dbReference type="Proteomes" id="UP000325755"/>
    </source>
</evidence>
<proteinExistence type="predicted"/>
<name>A0A5Q0BJA0_9GAMM</name>
<gene>
    <name evidence="2" type="ORF">F6R98_15640</name>
</gene>
<dbReference type="KEGG" id="mmob:F6R98_15640"/>
<evidence type="ECO:0000313" key="2">
    <source>
        <dbReference type="EMBL" id="QFY43883.1"/>
    </source>
</evidence>
<protein>
    <submittedName>
        <fullName evidence="2">Uncharacterized protein</fullName>
    </submittedName>
</protein>
<feature type="signal peptide" evidence="1">
    <location>
        <begin position="1"/>
        <end position="29"/>
    </location>
</feature>
<dbReference type="AlphaFoldDB" id="A0A5Q0BJA0"/>
<dbReference type="EMBL" id="CP044205">
    <property type="protein sequence ID" value="QFY43883.1"/>
    <property type="molecule type" value="Genomic_DNA"/>
</dbReference>
<sequence>MNKRRAFNISVCCGLILGFNAVLNVNAFAGPPVPMGPGAAGGAWAAGAMIGAGAIQNGGANGSVTVGAPPSNGRNCQEISPTYTTNNACGTGSYTYSTGSTGMQTMPAQNMTPQQPQQ</sequence>